<evidence type="ECO:0000256" key="4">
    <source>
        <dbReference type="ARBA" id="ARBA00022741"/>
    </source>
</evidence>
<reference evidence="10" key="1">
    <citation type="journal article" date="2014" name="Front. Microbiol.">
        <title>High frequency of phylogenetically diverse reductive dehalogenase-homologous genes in deep subseafloor sedimentary metagenomes.</title>
        <authorList>
            <person name="Kawai M."/>
            <person name="Futagami T."/>
            <person name="Toyoda A."/>
            <person name="Takaki Y."/>
            <person name="Nishi S."/>
            <person name="Hori S."/>
            <person name="Arai W."/>
            <person name="Tsubouchi T."/>
            <person name="Morono Y."/>
            <person name="Uchiyama I."/>
            <person name="Ito T."/>
            <person name="Fujiyama A."/>
            <person name="Inagaki F."/>
            <person name="Takami H."/>
        </authorList>
    </citation>
    <scope>NUCLEOTIDE SEQUENCE</scope>
    <source>
        <strain evidence="10">Expedition CK06-06</strain>
    </source>
</reference>
<keyword evidence="6" id="KW-0067">ATP-binding</keyword>
<evidence type="ECO:0000256" key="9">
    <source>
        <dbReference type="ARBA" id="ARBA00047890"/>
    </source>
</evidence>
<name>X1HZG3_9ZZZZ</name>
<evidence type="ECO:0000313" key="10">
    <source>
        <dbReference type="EMBL" id="GAH59234.1"/>
    </source>
</evidence>
<dbReference type="EMBL" id="BARU01023964">
    <property type="protein sequence ID" value="GAH59234.1"/>
    <property type="molecule type" value="Genomic_DNA"/>
</dbReference>
<dbReference type="InterPro" id="IPR018317">
    <property type="entry name" value="QueC"/>
</dbReference>
<gene>
    <name evidence="10" type="ORF">S03H2_38830</name>
</gene>
<evidence type="ECO:0000256" key="1">
    <source>
        <dbReference type="ARBA" id="ARBA00005061"/>
    </source>
</evidence>
<comment type="similarity">
    <text evidence="7">Belongs to the QueC family.</text>
</comment>
<evidence type="ECO:0000256" key="5">
    <source>
        <dbReference type="ARBA" id="ARBA00022833"/>
    </source>
</evidence>
<dbReference type="Pfam" id="PF06508">
    <property type="entry name" value="QueC"/>
    <property type="match status" value="1"/>
</dbReference>
<keyword evidence="2" id="KW-0436">Ligase</keyword>
<dbReference type="GO" id="GO:0016874">
    <property type="term" value="F:ligase activity"/>
    <property type="evidence" value="ECO:0007669"/>
    <property type="project" value="UniProtKB-KW"/>
</dbReference>
<keyword evidence="3" id="KW-0479">Metal-binding</keyword>
<organism evidence="10">
    <name type="scientific">marine sediment metagenome</name>
    <dbReference type="NCBI Taxonomy" id="412755"/>
    <lineage>
        <taxon>unclassified sequences</taxon>
        <taxon>metagenomes</taxon>
        <taxon>ecological metagenomes</taxon>
    </lineage>
</organism>
<protein>
    <recommendedName>
        <fullName evidence="8">7-cyano-7-deazaguanine synthase</fullName>
        <ecNumber evidence="8">6.3.4.20</ecNumber>
    </recommendedName>
</protein>
<evidence type="ECO:0000256" key="8">
    <source>
        <dbReference type="ARBA" id="ARBA00039149"/>
    </source>
</evidence>
<evidence type="ECO:0000256" key="2">
    <source>
        <dbReference type="ARBA" id="ARBA00022598"/>
    </source>
</evidence>
<dbReference type="AlphaFoldDB" id="X1HZG3"/>
<evidence type="ECO:0000256" key="7">
    <source>
        <dbReference type="ARBA" id="ARBA00037993"/>
    </source>
</evidence>
<keyword evidence="4" id="KW-0547">Nucleotide-binding</keyword>
<comment type="pathway">
    <text evidence="1">Purine metabolism; 7-cyano-7-deazaguanine biosynthesis.</text>
</comment>
<sequence>MKKYKRTKNTSVIVLLSGGIDSSACVQYYLKNSFSTSAVFIDYEQLPVKMEESSAKKICSYYNIHLSTIRVNGPEYCKK</sequence>
<comment type="catalytic activity">
    <reaction evidence="9">
        <text>7-carboxy-7-carbaguanine + NH4(+) + 2 ATP = 7-cyano-7-carbaguanine + 2 AMP + 2 diphosphate + 2 H(+)</text>
        <dbReference type="Rhea" id="RHEA:27982"/>
        <dbReference type="ChEBI" id="CHEBI:15378"/>
        <dbReference type="ChEBI" id="CHEBI:28938"/>
        <dbReference type="ChEBI" id="CHEBI:30616"/>
        <dbReference type="ChEBI" id="CHEBI:33019"/>
        <dbReference type="ChEBI" id="CHEBI:45075"/>
        <dbReference type="ChEBI" id="CHEBI:61036"/>
        <dbReference type="ChEBI" id="CHEBI:456215"/>
        <dbReference type="EC" id="6.3.4.20"/>
    </reaction>
</comment>
<proteinExistence type="inferred from homology"/>
<dbReference type="PANTHER" id="PTHR42914:SF1">
    <property type="entry name" value="7-CYANO-7-DEAZAGUANINE SYNTHASE"/>
    <property type="match status" value="1"/>
</dbReference>
<dbReference type="Gene3D" id="3.40.50.620">
    <property type="entry name" value="HUPs"/>
    <property type="match status" value="1"/>
</dbReference>
<dbReference type="PANTHER" id="PTHR42914">
    <property type="entry name" value="7-CYANO-7-DEAZAGUANINE SYNTHASE"/>
    <property type="match status" value="1"/>
</dbReference>
<comment type="caution">
    <text evidence="10">The sequence shown here is derived from an EMBL/GenBank/DDBJ whole genome shotgun (WGS) entry which is preliminary data.</text>
</comment>
<evidence type="ECO:0000256" key="3">
    <source>
        <dbReference type="ARBA" id="ARBA00022723"/>
    </source>
</evidence>
<accession>X1HZG3</accession>
<dbReference type="InterPro" id="IPR014729">
    <property type="entry name" value="Rossmann-like_a/b/a_fold"/>
</dbReference>
<evidence type="ECO:0000256" key="6">
    <source>
        <dbReference type="ARBA" id="ARBA00022840"/>
    </source>
</evidence>
<dbReference type="SUPFAM" id="SSF52402">
    <property type="entry name" value="Adenine nucleotide alpha hydrolases-like"/>
    <property type="match status" value="1"/>
</dbReference>
<keyword evidence="5" id="KW-0862">Zinc</keyword>
<dbReference type="GO" id="GO:0046872">
    <property type="term" value="F:metal ion binding"/>
    <property type="evidence" value="ECO:0007669"/>
    <property type="project" value="UniProtKB-KW"/>
</dbReference>
<dbReference type="EC" id="6.3.4.20" evidence="8"/>
<dbReference type="GO" id="GO:0005524">
    <property type="term" value="F:ATP binding"/>
    <property type="evidence" value="ECO:0007669"/>
    <property type="project" value="UniProtKB-KW"/>
</dbReference>